<dbReference type="EMBL" id="CAAHFG010000002">
    <property type="protein sequence ID" value="VGO14687.1"/>
    <property type="molecule type" value="Genomic_DNA"/>
</dbReference>
<dbReference type="RefSeq" id="WP_136080322.1">
    <property type="nucleotide sequence ID" value="NZ_CAAHFG010000002.1"/>
</dbReference>
<evidence type="ECO:0000256" key="1">
    <source>
        <dbReference type="SAM" id="MobiDB-lite"/>
    </source>
</evidence>
<dbReference type="Proteomes" id="UP000366872">
    <property type="component" value="Unassembled WGS sequence"/>
</dbReference>
<name>A0A6C2U4E2_PONDE</name>
<dbReference type="AlphaFoldDB" id="A0A6C2U4E2"/>
<keyword evidence="3" id="KW-1185">Reference proteome</keyword>
<feature type="compositionally biased region" description="Basic residues" evidence="1">
    <location>
        <begin position="48"/>
        <end position="59"/>
    </location>
</feature>
<organism evidence="2 3">
    <name type="scientific">Pontiella desulfatans</name>
    <dbReference type="NCBI Taxonomy" id="2750659"/>
    <lineage>
        <taxon>Bacteria</taxon>
        <taxon>Pseudomonadati</taxon>
        <taxon>Kiritimatiellota</taxon>
        <taxon>Kiritimatiellia</taxon>
        <taxon>Kiritimatiellales</taxon>
        <taxon>Pontiellaceae</taxon>
        <taxon>Pontiella</taxon>
    </lineage>
</organism>
<feature type="region of interest" description="Disordered" evidence="1">
    <location>
        <begin position="33"/>
        <end position="69"/>
    </location>
</feature>
<sequence>MSNQIQINQKLMEREDRLAEIFELERQIHGILGGEPYPLAPPDGLPSRQKRMKPKRKAARNQAAPVRLRKLDPETEAAYRIVYRENQAEKSEIHTDARPLALLANTALPRFAIERIETVQATQDGGWERVEILYTS</sequence>
<evidence type="ECO:0000313" key="3">
    <source>
        <dbReference type="Proteomes" id="UP000366872"/>
    </source>
</evidence>
<reference evidence="2 3" key="1">
    <citation type="submission" date="2019-04" db="EMBL/GenBank/DDBJ databases">
        <authorList>
            <person name="Van Vliet M D."/>
        </authorList>
    </citation>
    <scope>NUCLEOTIDE SEQUENCE [LARGE SCALE GENOMIC DNA]</scope>
    <source>
        <strain evidence="2 3">F1</strain>
    </source>
</reference>
<evidence type="ECO:0000313" key="2">
    <source>
        <dbReference type="EMBL" id="VGO14687.1"/>
    </source>
</evidence>
<gene>
    <name evidence="2" type="ORF">PDESU_03255</name>
</gene>
<protein>
    <submittedName>
        <fullName evidence="2">Uncharacterized protein</fullName>
    </submittedName>
</protein>
<proteinExistence type="predicted"/>
<accession>A0A6C2U4E2</accession>